<evidence type="ECO:0000313" key="2">
    <source>
        <dbReference type="EMBL" id="PSJ60560.1"/>
    </source>
</evidence>
<organism evidence="2 3">
    <name type="scientific">Kumtagia ephedrae</name>
    <dbReference type="NCBI Taxonomy" id="2116701"/>
    <lineage>
        <taxon>Bacteria</taxon>
        <taxon>Pseudomonadati</taxon>
        <taxon>Pseudomonadota</taxon>
        <taxon>Alphaproteobacteria</taxon>
        <taxon>Hyphomicrobiales</taxon>
        <taxon>Phyllobacteriaceae</taxon>
        <taxon>Kumtagia</taxon>
    </lineage>
</organism>
<keyword evidence="1" id="KW-1133">Transmembrane helix</keyword>
<dbReference type="AlphaFoldDB" id="A0A2P7SDJ3"/>
<feature type="transmembrane region" description="Helical" evidence="1">
    <location>
        <begin position="135"/>
        <end position="156"/>
    </location>
</feature>
<gene>
    <name evidence="2" type="ORF">C7I84_11325</name>
</gene>
<feature type="transmembrane region" description="Helical" evidence="1">
    <location>
        <begin position="37"/>
        <end position="59"/>
    </location>
</feature>
<protein>
    <submittedName>
        <fullName evidence="2">Uncharacterized protein</fullName>
    </submittedName>
</protein>
<keyword evidence="1" id="KW-0472">Membrane</keyword>
<reference evidence="2 3" key="1">
    <citation type="submission" date="2018-03" db="EMBL/GenBank/DDBJ databases">
        <title>The draft genome of Mesorhizobium sp. 6GN-30.</title>
        <authorList>
            <person name="Liu L."/>
            <person name="Li L."/>
            <person name="Wang T."/>
            <person name="Zhang X."/>
            <person name="Liang L."/>
        </authorList>
    </citation>
    <scope>NUCLEOTIDE SEQUENCE [LARGE SCALE GENOMIC DNA]</scope>
    <source>
        <strain evidence="2 3">6GN30</strain>
    </source>
</reference>
<dbReference type="RefSeq" id="WP_106772296.1">
    <property type="nucleotide sequence ID" value="NZ_PXYK01000009.1"/>
</dbReference>
<keyword evidence="3" id="KW-1185">Reference proteome</keyword>
<dbReference type="OrthoDB" id="9873357at2"/>
<feature type="transmembrane region" description="Helical" evidence="1">
    <location>
        <begin position="205"/>
        <end position="223"/>
    </location>
</feature>
<dbReference type="EMBL" id="PXYK01000009">
    <property type="protein sequence ID" value="PSJ60560.1"/>
    <property type="molecule type" value="Genomic_DNA"/>
</dbReference>
<feature type="transmembrane region" description="Helical" evidence="1">
    <location>
        <begin position="71"/>
        <end position="92"/>
    </location>
</feature>
<dbReference type="Proteomes" id="UP000241229">
    <property type="component" value="Unassembled WGS sequence"/>
</dbReference>
<proteinExistence type="predicted"/>
<feature type="transmembrane region" description="Helical" evidence="1">
    <location>
        <begin position="6"/>
        <end position="25"/>
    </location>
</feature>
<accession>A0A2P7SDJ3</accession>
<sequence>MSDAGWFAVAVALLILCLALGFRRWGGRDLGPSGEGMAAKFVLVSTAIGGLLGAPFWWLDLPPSFAWDLPPVASRMLAAAAFAFGLAGVLVLERPSEPRTRLYLLLIVIYLLPLAVAVLLLHLDRFDFAAPVTYGFFAVVIVLVAGALAALARGAADNGAPERPGPAVSLWFYVAGILLGLWGIALFLAPTTAFPLVFNWARDPLTSRLIAAMLFTIAAAFMLSRHDAGRARLSLAFAGSYGVGVVGACLMNASAGLPVPPLYAAGFAAVAVVSLLLLVAVAERGRTGRPGA</sequence>
<feature type="transmembrane region" description="Helical" evidence="1">
    <location>
        <begin position="261"/>
        <end position="282"/>
    </location>
</feature>
<keyword evidence="1" id="KW-0812">Transmembrane</keyword>
<name>A0A2P7SDJ3_9HYPH</name>
<feature type="transmembrane region" description="Helical" evidence="1">
    <location>
        <begin position="104"/>
        <end position="123"/>
    </location>
</feature>
<evidence type="ECO:0000256" key="1">
    <source>
        <dbReference type="SAM" id="Phobius"/>
    </source>
</evidence>
<evidence type="ECO:0000313" key="3">
    <source>
        <dbReference type="Proteomes" id="UP000241229"/>
    </source>
</evidence>
<feature type="transmembrane region" description="Helical" evidence="1">
    <location>
        <begin position="168"/>
        <end position="193"/>
    </location>
</feature>
<feature type="transmembrane region" description="Helical" evidence="1">
    <location>
        <begin position="235"/>
        <end position="255"/>
    </location>
</feature>
<comment type="caution">
    <text evidence="2">The sequence shown here is derived from an EMBL/GenBank/DDBJ whole genome shotgun (WGS) entry which is preliminary data.</text>
</comment>